<evidence type="ECO:0000256" key="2">
    <source>
        <dbReference type="ARBA" id="ARBA00022691"/>
    </source>
</evidence>
<feature type="compositionally biased region" description="Basic and acidic residues" evidence="9">
    <location>
        <begin position="346"/>
        <end position="359"/>
    </location>
</feature>
<dbReference type="Gene3D" id="3.20.20.70">
    <property type="entry name" value="Aldolase class I"/>
    <property type="match status" value="1"/>
</dbReference>
<comment type="function">
    <text evidence="8">Catalyzes the cross-linking of a glutamate residue and a tyrosine residue in the PqqA protein as part of the biosynthesis of pyrroloquinoline quinone (PQQ).</text>
</comment>
<dbReference type="GO" id="GO:0005506">
    <property type="term" value="F:iron ion binding"/>
    <property type="evidence" value="ECO:0007669"/>
    <property type="project" value="UniProtKB-UniRule"/>
</dbReference>
<comment type="pathway">
    <text evidence="8">Cofactor biosynthesis; pyrroloquinoline quinone biosynthesis.</text>
</comment>
<dbReference type="EC" id="1.21.98.4" evidence="8"/>
<dbReference type="CDD" id="cd01335">
    <property type="entry name" value="Radical_SAM"/>
    <property type="match status" value="1"/>
</dbReference>
<dbReference type="EMBL" id="LMWP01000050">
    <property type="protein sequence ID" value="KUN17216.1"/>
    <property type="molecule type" value="Genomic_DNA"/>
</dbReference>
<dbReference type="InterPro" id="IPR011843">
    <property type="entry name" value="PQQ_synth_PqqE_bac"/>
</dbReference>
<dbReference type="NCBIfam" id="TIGR02109">
    <property type="entry name" value="PQQ_syn_pqqE"/>
    <property type="match status" value="1"/>
</dbReference>
<evidence type="ECO:0000256" key="5">
    <source>
        <dbReference type="ARBA" id="ARBA00023002"/>
    </source>
</evidence>
<feature type="binding site" evidence="8">
    <location>
        <position position="27"/>
    </location>
    <ligand>
        <name>[4Fe-4S] cluster</name>
        <dbReference type="ChEBI" id="CHEBI:49883"/>
        <note>4Fe-4S-S-AdoMet</note>
    </ligand>
</feature>
<accession>A0A117QA85</accession>
<dbReference type="GO" id="GO:0009975">
    <property type="term" value="F:cyclase activity"/>
    <property type="evidence" value="ECO:0007669"/>
    <property type="project" value="UniProtKB-UniRule"/>
</dbReference>
<evidence type="ECO:0000256" key="1">
    <source>
        <dbReference type="ARBA" id="ARBA00022485"/>
    </source>
</evidence>
<dbReference type="CDD" id="cd21119">
    <property type="entry name" value="SPASM_PqqE"/>
    <property type="match status" value="1"/>
</dbReference>
<dbReference type="SFLD" id="SFLDG01386">
    <property type="entry name" value="main_SPASM_domain-containing"/>
    <property type="match status" value="1"/>
</dbReference>
<evidence type="ECO:0000313" key="11">
    <source>
        <dbReference type="EMBL" id="KUN17216.1"/>
    </source>
</evidence>
<dbReference type="SFLD" id="SFLDG01067">
    <property type="entry name" value="SPASM/twitch_domain_containing"/>
    <property type="match status" value="1"/>
</dbReference>
<keyword evidence="3 8" id="KW-0479">Metal-binding</keyword>
<proteinExistence type="inferred from homology"/>
<evidence type="ECO:0000256" key="3">
    <source>
        <dbReference type="ARBA" id="ARBA00022723"/>
    </source>
</evidence>
<dbReference type="SFLD" id="SFLDS00029">
    <property type="entry name" value="Radical_SAM"/>
    <property type="match status" value="1"/>
</dbReference>
<evidence type="ECO:0000256" key="6">
    <source>
        <dbReference type="ARBA" id="ARBA00023004"/>
    </source>
</evidence>
<dbReference type="PIRSF" id="PIRSF037420">
    <property type="entry name" value="PQQ_syn_pqqE"/>
    <property type="match status" value="1"/>
</dbReference>
<keyword evidence="6 8" id="KW-0408">Iron</keyword>
<dbReference type="UniPathway" id="UPA00539"/>
<dbReference type="InterPro" id="IPR013785">
    <property type="entry name" value="Aldolase_TIM"/>
</dbReference>
<comment type="subunit">
    <text evidence="8">Interacts with PqqD. The interaction is necessary for activity of PqqE.</text>
</comment>
<evidence type="ECO:0000256" key="9">
    <source>
        <dbReference type="SAM" id="MobiDB-lite"/>
    </source>
</evidence>
<feature type="domain" description="Radical SAM core" evidence="10">
    <location>
        <begin position="13"/>
        <end position="229"/>
    </location>
</feature>
<organism evidence="11 12">
    <name type="scientific">Streptomyces corchorusii</name>
    <name type="common">Streptomyces chibaensis</name>
    <dbReference type="NCBI Taxonomy" id="1903"/>
    <lineage>
        <taxon>Bacteria</taxon>
        <taxon>Bacillati</taxon>
        <taxon>Actinomycetota</taxon>
        <taxon>Actinomycetes</taxon>
        <taxon>Kitasatosporales</taxon>
        <taxon>Streptomycetaceae</taxon>
        <taxon>Streptomyces</taxon>
    </lineage>
</organism>
<dbReference type="InterPro" id="IPR017200">
    <property type="entry name" value="PqqE-like"/>
</dbReference>
<dbReference type="RefSeq" id="WP_059266482.1">
    <property type="nucleotide sequence ID" value="NZ_KQ948371.1"/>
</dbReference>
<dbReference type="SMART" id="SM00729">
    <property type="entry name" value="Elp3"/>
    <property type="match status" value="1"/>
</dbReference>
<gene>
    <name evidence="8" type="primary">pqqE</name>
    <name evidence="11" type="ORF">AQJ11_38805</name>
</gene>
<feature type="binding site" evidence="8">
    <location>
        <position position="34"/>
    </location>
    <ligand>
        <name>[4Fe-4S] cluster</name>
        <dbReference type="ChEBI" id="CHEBI:49883"/>
        <note>4Fe-4S-S-AdoMet</note>
    </ligand>
</feature>
<dbReference type="PROSITE" id="PS51918">
    <property type="entry name" value="RADICAL_SAM"/>
    <property type="match status" value="1"/>
</dbReference>
<dbReference type="InterPro" id="IPR006638">
    <property type="entry name" value="Elp3/MiaA/NifB-like_rSAM"/>
</dbReference>
<dbReference type="InterPro" id="IPR007197">
    <property type="entry name" value="rSAM"/>
</dbReference>
<dbReference type="PANTHER" id="PTHR11228:SF7">
    <property type="entry name" value="PQQA PEPTIDE CYCLASE"/>
    <property type="match status" value="1"/>
</dbReference>
<sequence>MTTPVNPGSVVAPAPPWALLAELTHACPLHCPYCSNPLELARRSAELSTDEWTDVLRQAGELGVVHTHLSGGEPLLRPDLERIVAAAEAAGIYTQLVTSGTGLDETRLAALTGAGLRSVQLSVQHADPGANDRIAGRPASFAAKERAAALVRRAGVPLGLNVVLHRDNLDAVDAVIELGLAWGADRIELANAQFYGWGLLNRAALLPTRDQLARARETVERRREELAGRIDLVWVVPDYFDGVAKPCMGGWGAVSLTVAPDGTVLPCPAAASLPDLNPPNVRDHRLAWIWQRSPAFDRFRGTDWMTGPCRGCPRQEEDFGGCRCQAFALTGDAARTDPACALSPDHHLVREPADGDRPEAPPYVYRRPGAVPAPAPAPAPTVLTTDGPKGGSG</sequence>
<dbReference type="AlphaFoldDB" id="A0A117QA85"/>
<dbReference type="PANTHER" id="PTHR11228">
    <property type="entry name" value="RADICAL SAM DOMAIN PROTEIN"/>
    <property type="match status" value="1"/>
</dbReference>
<comment type="caution">
    <text evidence="11">The sequence shown here is derived from an EMBL/GenBank/DDBJ whole genome shotgun (WGS) entry which is preliminary data.</text>
</comment>
<dbReference type="GO" id="GO:0018189">
    <property type="term" value="P:pyrroloquinoline quinone biosynthetic process"/>
    <property type="evidence" value="ECO:0007669"/>
    <property type="project" value="UniProtKB-UniRule"/>
</dbReference>
<keyword evidence="7 8" id="KW-0411">Iron-sulfur</keyword>
<dbReference type="InterPro" id="IPR058240">
    <property type="entry name" value="rSAM_sf"/>
</dbReference>
<dbReference type="Proteomes" id="UP000053398">
    <property type="component" value="Unassembled WGS sequence"/>
</dbReference>
<dbReference type="NCBIfam" id="TIGR04085">
    <property type="entry name" value="rSAM_more_4Fe4S"/>
    <property type="match status" value="1"/>
</dbReference>
<evidence type="ECO:0000256" key="4">
    <source>
        <dbReference type="ARBA" id="ARBA00022905"/>
    </source>
</evidence>
<dbReference type="SFLD" id="SFLDF00280">
    <property type="entry name" value="coenzyme_PQQ_synthesis_protein"/>
    <property type="match status" value="1"/>
</dbReference>
<protein>
    <recommendedName>
        <fullName evidence="8">PqqA peptide cyclase</fullName>
        <ecNumber evidence="8">1.21.98.4</ecNumber>
    </recommendedName>
    <alternativeName>
        <fullName evidence="8">Coenzyme PQQ synthesis protein E</fullName>
    </alternativeName>
</protein>
<dbReference type="InterPro" id="IPR023885">
    <property type="entry name" value="4Fe4S-binding_SPASM_dom"/>
</dbReference>
<keyword evidence="5 8" id="KW-0560">Oxidoreductase</keyword>
<dbReference type="Pfam" id="PF13186">
    <property type="entry name" value="SPASM"/>
    <property type="match status" value="1"/>
</dbReference>
<evidence type="ECO:0000313" key="12">
    <source>
        <dbReference type="Proteomes" id="UP000053398"/>
    </source>
</evidence>
<feature type="binding site" evidence="8">
    <location>
        <position position="31"/>
    </location>
    <ligand>
        <name>[4Fe-4S] cluster</name>
        <dbReference type="ChEBI" id="CHEBI:49883"/>
        <note>4Fe-4S-S-AdoMet</note>
    </ligand>
</feature>
<dbReference type="GO" id="GO:0016491">
    <property type="term" value="F:oxidoreductase activity"/>
    <property type="evidence" value="ECO:0007669"/>
    <property type="project" value="UniProtKB-KW"/>
</dbReference>
<dbReference type="Pfam" id="PF04055">
    <property type="entry name" value="Radical_SAM"/>
    <property type="match status" value="1"/>
</dbReference>
<dbReference type="InterPro" id="IPR050377">
    <property type="entry name" value="Radical_SAM_PqqE_MftC-like"/>
</dbReference>
<comment type="similarity">
    <text evidence="8">Belongs to the radical SAM superfamily. PqqE family.</text>
</comment>
<feature type="region of interest" description="Disordered" evidence="9">
    <location>
        <begin position="346"/>
        <end position="393"/>
    </location>
</feature>
<dbReference type="GO" id="GO:1904047">
    <property type="term" value="F:S-adenosyl-L-methionine binding"/>
    <property type="evidence" value="ECO:0007669"/>
    <property type="project" value="UniProtKB-UniRule"/>
</dbReference>
<dbReference type="SUPFAM" id="SSF102114">
    <property type="entry name" value="Radical SAM enzymes"/>
    <property type="match status" value="1"/>
</dbReference>
<comment type="catalytic activity">
    <reaction evidence="8">
        <text>[PQQ precursor protein] + S-adenosyl-L-methionine = E-Y cross-linked-[PQQ precursor protein] + 5'-deoxyadenosine + L-methionine + H(+)</text>
        <dbReference type="Rhea" id="RHEA:56836"/>
        <dbReference type="Rhea" id="RHEA-COMP:14800"/>
        <dbReference type="Rhea" id="RHEA-COMP:14801"/>
        <dbReference type="ChEBI" id="CHEBI:15378"/>
        <dbReference type="ChEBI" id="CHEBI:17319"/>
        <dbReference type="ChEBI" id="CHEBI:57844"/>
        <dbReference type="ChEBI" id="CHEBI:59789"/>
        <dbReference type="ChEBI" id="CHEBI:141026"/>
        <dbReference type="ChEBI" id="CHEBI:141027"/>
        <dbReference type="EC" id="1.21.98.4"/>
    </reaction>
</comment>
<keyword evidence="1 8" id="KW-0004">4Fe-4S</keyword>
<evidence type="ECO:0000259" key="10">
    <source>
        <dbReference type="PROSITE" id="PS51918"/>
    </source>
</evidence>
<keyword evidence="12" id="KW-1185">Reference proteome</keyword>
<dbReference type="HAMAP" id="MF_00660">
    <property type="entry name" value="PqqE"/>
    <property type="match status" value="1"/>
</dbReference>
<name>A0A117QA85_STRCK</name>
<evidence type="ECO:0000256" key="7">
    <source>
        <dbReference type="ARBA" id="ARBA00023014"/>
    </source>
</evidence>
<evidence type="ECO:0000256" key="8">
    <source>
        <dbReference type="HAMAP-Rule" id="MF_00660"/>
    </source>
</evidence>
<reference evidence="11 12" key="1">
    <citation type="submission" date="2015-10" db="EMBL/GenBank/DDBJ databases">
        <title>Draft genome sequence of Streptomyces corchorusii DSM 40340, type strain for the species Streptomyces corchorusii.</title>
        <authorList>
            <person name="Ruckert C."/>
            <person name="Winkler A."/>
            <person name="Kalinowski J."/>
            <person name="Kampfer P."/>
            <person name="Glaeser S."/>
        </authorList>
    </citation>
    <scope>NUCLEOTIDE SEQUENCE [LARGE SCALE GENOMIC DNA]</scope>
    <source>
        <strain evidence="11 12">DSM 40340</strain>
    </source>
</reference>
<keyword evidence="4 8" id="KW-0884">PQQ biosynthesis</keyword>
<comment type="cofactor">
    <cofactor evidence="8">
        <name>[4Fe-4S] cluster</name>
        <dbReference type="ChEBI" id="CHEBI:49883"/>
    </cofactor>
    <text evidence="8">Binds 1 [4Fe-4S] cluster. The cluster is coordinated with 3 cysteines and an exchangeable S-adenosyl-L-methionine.</text>
</comment>
<keyword evidence="2 8" id="KW-0949">S-adenosyl-L-methionine</keyword>
<dbReference type="GO" id="GO:0051539">
    <property type="term" value="F:4 iron, 4 sulfur cluster binding"/>
    <property type="evidence" value="ECO:0007669"/>
    <property type="project" value="UniProtKB-KW"/>
</dbReference>